<evidence type="ECO:0000313" key="3">
    <source>
        <dbReference type="Proteomes" id="UP001152622"/>
    </source>
</evidence>
<dbReference type="AlphaFoldDB" id="A0A9Q1G4C9"/>
<gene>
    <name evidence="2" type="ORF">SKAU_G00050750</name>
</gene>
<proteinExistence type="predicted"/>
<feature type="region of interest" description="Disordered" evidence="1">
    <location>
        <begin position="64"/>
        <end position="83"/>
    </location>
</feature>
<protein>
    <submittedName>
        <fullName evidence="2">Uncharacterized protein</fullName>
    </submittedName>
</protein>
<sequence length="170" mass="18975">MAVFHPSNKSQASHHMPVKSTEFEQKVRYLRFKTVYALHTSTHFAEQSTAAIQPAPVATAIEPTGAFGSRGRSSRPQVTGRPGPHCTARVKNCTLLQRCCNYDESLLRSASVGLWFKFTPARLRLRLRPFSAVAIQTLYRLLRLAALNFNLAFGSRVEHICATPYSLAKN</sequence>
<keyword evidence="3" id="KW-1185">Reference proteome</keyword>
<comment type="caution">
    <text evidence="2">The sequence shown here is derived from an EMBL/GenBank/DDBJ whole genome shotgun (WGS) entry which is preliminary data.</text>
</comment>
<organism evidence="2 3">
    <name type="scientific">Synaphobranchus kaupii</name>
    <name type="common">Kaup's arrowtooth eel</name>
    <dbReference type="NCBI Taxonomy" id="118154"/>
    <lineage>
        <taxon>Eukaryota</taxon>
        <taxon>Metazoa</taxon>
        <taxon>Chordata</taxon>
        <taxon>Craniata</taxon>
        <taxon>Vertebrata</taxon>
        <taxon>Euteleostomi</taxon>
        <taxon>Actinopterygii</taxon>
        <taxon>Neopterygii</taxon>
        <taxon>Teleostei</taxon>
        <taxon>Anguilliformes</taxon>
        <taxon>Synaphobranchidae</taxon>
        <taxon>Synaphobranchus</taxon>
    </lineage>
</organism>
<evidence type="ECO:0000256" key="1">
    <source>
        <dbReference type="SAM" id="MobiDB-lite"/>
    </source>
</evidence>
<dbReference type="EMBL" id="JAINUF010000002">
    <property type="protein sequence ID" value="KAJ8374495.1"/>
    <property type="molecule type" value="Genomic_DNA"/>
</dbReference>
<reference evidence="2" key="1">
    <citation type="journal article" date="2023" name="Science">
        <title>Genome structures resolve the early diversification of teleost fishes.</title>
        <authorList>
            <person name="Parey E."/>
            <person name="Louis A."/>
            <person name="Montfort J."/>
            <person name="Bouchez O."/>
            <person name="Roques C."/>
            <person name="Iampietro C."/>
            <person name="Lluch J."/>
            <person name="Castinel A."/>
            <person name="Donnadieu C."/>
            <person name="Desvignes T."/>
            <person name="Floi Bucao C."/>
            <person name="Jouanno E."/>
            <person name="Wen M."/>
            <person name="Mejri S."/>
            <person name="Dirks R."/>
            <person name="Jansen H."/>
            <person name="Henkel C."/>
            <person name="Chen W.J."/>
            <person name="Zahm M."/>
            <person name="Cabau C."/>
            <person name="Klopp C."/>
            <person name="Thompson A.W."/>
            <person name="Robinson-Rechavi M."/>
            <person name="Braasch I."/>
            <person name="Lecointre G."/>
            <person name="Bobe J."/>
            <person name="Postlethwait J.H."/>
            <person name="Berthelot C."/>
            <person name="Roest Crollius H."/>
            <person name="Guiguen Y."/>
        </authorList>
    </citation>
    <scope>NUCLEOTIDE SEQUENCE</scope>
    <source>
        <strain evidence="2">WJC10195</strain>
    </source>
</reference>
<name>A0A9Q1G4C9_SYNKA</name>
<accession>A0A9Q1G4C9</accession>
<dbReference type="Proteomes" id="UP001152622">
    <property type="component" value="Chromosome 2"/>
</dbReference>
<evidence type="ECO:0000313" key="2">
    <source>
        <dbReference type="EMBL" id="KAJ8374495.1"/>
    </source>
</evidence>